<protein>
    <submittedName>
        <fullName evidence="9">Late competence protein ComGB, access of DNA to ComEA</fullName>
    </submittedName>
</protein>
<dbReference type="RefSeq" id="WP_160114448.1">
    <property type="nucleotide sequence ID" value="NZ_BEXA01000002.1"/>
</dbReference>
<evidence type="ECO:0000256" key="3">
    <source>
        <dbReference type="ARBA" id="ARBA00022475"/>
    </source>
</evidence>
<dbReference type="InterPro" id="IPR003004">
    <property type="entry name" value="GspF/PilC"/>
</dbReference>
<dbReference type="Gene3D" id="1.20.81.30">
    <property type="entry name" value="Type II secretion system (T2SS), domain F"/>
    <property type="match status" value="2"/>
</dbReference>
<dbReference type="Pfam" id="PF00482">
    <property type="entry name" value="T2SSF"/>
    <property type="match status" value="2"/>
</dbReference>
<dbReference type="Proteomes" id="UP000286974">
    <property type="component" value="Unassembled WGS sequence"/>
</dbReference>
<comment type="subcellular location">
    <subcellularLocation>
        <location evidence="1">Cell membrane</location>
        <topology evidence="1">Multi-pass membrane protein</topology>
    </subcellularLocation>
</comment>
<organism evidence="9 10">
    <name type="scientific">Lentilactobacillus kosonis</name>
    <dbReference type="NCBI Taxonomy" id="2810561"/>
    <lineage>
        <taxon>Bacteria</taxon>
        <taxon>Bacillati</taxon>
        <taxon>Bacillota</taxon>
        <taxon>Bacilli</taxon>
        <taxon>Lactobacillales</taxon>
        <taxon>Lactobacillaceae</taxon>
        <taxon>Lentilactobacillus</taxon>
    </lineage>
</organism>
<accession>A0A401FLB3</accession>
<evidence type="ECO:0000256" key="6">
    <source>
        <dbReference type="ARBA" id="ARBA00023136"/>
    </source>
</evidence>
<feature type="transmembrane region" description="Helical" evidence="7">
    <location>
        <begin position="161"/>
        <end position="180"/>
    </location>
</feature>
<dbReference type="PANTHER" id="PTHR30012">
    <property type="entry name" value="GENERAL SECRETION PATHWAY PROTEIN"/>
    <property type="match status" value="1"/>
</dbReference>
<evidence type="ECO:0000256" key="1">
    <source>
        <dbReference type="ARBA" id="ARBA00004651"/>
    </source>
</evidence>
<comment type="similarity">
    <text evidence="2">Belongs to the GSP F family.</text>
</comment>
<evidence type="ECO:0000259" key="8">
    <source>
        <dbReference type="Pfam" id="PF00482"/>
    </source>
</evidence>
<dbReference type="AlphaFoldDB" id="A0A401FLB3"/>
<evidence type="ECO:0000313" key="10">
    <source>
        <dbReference type="Proteomes" id="UP000286974"/>
    </source>
</evidence>
<keyword evidence="5 7" id="KW-1133">Transmembrane helix</keyword>
<dbReference type="InterPro" id="IPR042094">
    <property type="entry name" value="T2SS_GspF_sf"/>
</dbReference>
<dbReference type="InterPro" id="IPR018076">
    <property type="entry name" value="T2SS_GspF_dom"/>
</dbReference>
<keyword evidence="6 7" id="KW-0472">Membrane</keyword>
<evidence type="ECO:0000256" key="5">
    <source>
        <dbReference type="ARBA" id="ARBA00022989"/>
    </source>
</evidence>
<evidence type="ECO:0000256" key="7">
    <source>
        <dbReference type="SAM" id="Phobius"/>
    </source>
</evidence>
<feature type="transmembrane region" description="Helical" evidence="7">
    <location>
        <begin position="313"/>
        <end position="334"/>
    </location>
</feature>
<proteinExistence type="inferred from homology"/>
<comment type="caution">
    <text evidence="9">The sequence shown here is derived from an EMBL/GenBank/DDBJ whole genome shotgun (WGS) entry which is preliminary data.</text>
</comment>
<keyword evidence="10" id="KW-1185">Reference proteome</keyword>
<feature type="transmembrane region" description="Helical" evidence="7">
    <location>
        <begin position="119"/>
        <end position="141"/>
    </location>
</feature>
<evidence type="ECO:0000256" key="4">
    <source>
        <dbReference type="ARBA" id="ARBA00022692"/>
    </source>
</evidence>
<keyword evidence="4 7" id="KW-0812">Transmembrane</keyword>
<feature type="domain" description="Type II secretion system protein GspF" evidence="8">
    <location>
        <begin position="25"/>
        <end position="143"/>
    </location>
</feature>
<evidence type="ECO:0000256" key="2">
    <source>
        <dbReference type="ARBA" id="ARBA00005745"/>
    </source>
</evidence>
<sequence>MVKLTALKPAAINSDRWSIKVKTQFFKSVGTLICSGFSLNHALLFISETEPQLTRAIEKITANLANGESFAGSVRQFLDIETYQQILVAEKHGQLSTTLKELAKFFDARERQAKKIQELLAYPIFLIAILTLIVIGIKVIIMPSVSDITNTGSHASSRNLFGWLIILVGIVVFGMIVVFIRKKNNLQRITILVKLPIMGKVVRAYLNYYLSGNLAVLLKNGLSIKKIIELLHTFDQQSLLYSLGASLNRDLVGGTDIIVVASQYQFISREMINFLNSGMTTPQVAQSMSAYSQNCFAEFANQIDRLINLVQPVMFCVIGIAIVASYFQLLMPIYDSLKEIY</sequence>
<dbReference type="EMBL" id="BEXA01000002">
    <property type="protein sequence ID" value="GAY73160.1"/>
    <property type="molecule type" value="Genomic_DNA"/>
</dbReference>
<keyword evidence="3" id="KW-1003">Cell membrane</keyword>
<dbReference type="OrthoDB" id="2145980at2"/>
<gene>
    <name evidence="9" type="ORF">NBRC111893_1306</name>
</gene>
<feature type="domain" description="Type II secretion system protein GspF" evidence="8">
    <location>
        <begin position="213"/>
        <end position="332"/>
    </location>
</feature>
<dbReference type="GO" id="GO:0005886">
    <property type="term" value="C:plasma membrane"/>
    <property type="evidence" value="ECO:0007669"/>
    <property type="project" value="UniProtKB-SubCell"/>
</dbReference>
<evidence type="ECO:0000313" key="9">
    <source>
        <dbReference type="EMBL" id="GAY73160.1"/>
    </source>
</evidence>
<reference evidence="9 10" key="1">
    <citation type="submission" date="2017-11" db="EMBL/GenBank/DDBJ databases">
        <title>Draft Genome Sequence of Lactobacillus curieae NBRC 111893 isolated from Koso, a Japanese sugar-Vegetable Fermented Beverage.</title>
        <authorList>
            <person name="Chiou T.Y."/>
            <person name="Oshima K."/>
            <person name="Suda W."/>
            <person name="Hattori M."/>
            <person name="Takahashi T."/>
        </authorList>
    </citation>
    <scope>NUCLEOTIDE SEQUENCE [LARGE SCALE GENOMIC DNA]</scope>
    <source>
        <strain evidence="9 10">NBRC111893</strain>
    </source>
</reference>
<name>A0A401FLB3_9LACO</name>
<dbReference type="PANTHER" id="PTHR30012:SF0">
    <property type="entry name" value="TYPE II SECRETION SYSTEM PROTEIN F-RELATED"/>
    <property type="match status" value="1"/>
</dbReference>